<dbReference type="Gramene" id="A04p36500.2_BraZ1">
    <property type="protein sequence ID" value="A04p36500.2_BraZ1.CDS"/>
    <property type="gene ID" value="A04g36500.2_BraZ1"/>
</dbReference>
<dbReference type="AlphaFoldDB" id="A0A3P6CUZ4"/>
<accession>A0A3P6CUZ4</accession>
<gene>
    <name evidence="2" type="ORF">BRAA04T18953Z</name>
    <name evidence="1" type="ORF">BRAPAZ1V2_A04P36500.2</name>
</gene>
<evidence type="ECO:0000313" key="2">
    <source>
        <dbReference type="EMBL" id="VDD16434.1"/>
    </source>
</evidence>
<reference evidence="2" key="1">
    <citation type="submission" date="2018-11" db="EMBL/GenBank/DDBJ databases">
        <authorList>
            <consortium name="Genoscope - CEA"/>
            <person name="William W."/>
        </authorList>
    </citation>
    <scope>NUCLEOTIDE SEQUENCE</scope>
</reference>
<protein>
    <submittedName>
        <fullName evidence="1">Uncharacterized protein</fullName>
    </submittedName>
</protein>
<organism evidence="2">
    <name type="scientific">Brassica campestris</name>
    <name type="common">Field mustard</name>
    <dbReference type="NCBI Taxonomy" id="3711"/>
    <lineage>
        <taxon>Eukaryota</taxon>
        <taxon>Viridiplantae</taxon>
        <taxon>Streptophyta</taxon>
        <taxon>Embryophyta</taxon>
        <taxon>Tracheophyta</taxon>
        <taxon>Spermatophyta</taxon>
        <taxon>Magnoliopsida</taxon>
        <taxon>eudicotyledons</taxon>
        <taxon>Gunneridae</taxon>
        <taxon>Pentapetalae</taxon>
        <taxon>rosids</taxon>
        <taxon>malvids</taxon>
        <taxon>Brassicales</taxon>
        <taxon>Brassicaceae</taxon>
        <taxon>Brassiceae</taxon>
        <taxon>Brassica</taxon>
    </lineage>
</organism>
<name>A0A3P6CUZ4_BRACM</name>
<dbReference type="Proteomes" id="UP000694005">
    <property type="component" value="Chromosome A04"/>
</dbReference>
<proteinExistence type="predicted"/>
<dbReference type="EMBL" id="LR031576">
    <property type="protein sequence ID" value="VDD16434.1"/>
    <property type="molecule type" value="Genomic_DNA"/>
</dbReference>
<evidence type="ECO:0000313" key="1">
    <source>
        <dbReference type="EMBL" id="CAG7908749.1"/>
    </source>
</evidence>
<dbReference type="EMBL" id="LS974620">
    <property type="protein sequence ID" value="CAG7908749.1"/>
    <property type="molecule type" value="Genomic_DNA"/>
</dbReference>
<sequence>MRWCLISLDDSSSAHPPISVAVLDSVEWRRNRILLFLPPPRLLHSVVNKTAASNQPLPLGPPPPVEVELPLTNFWGPLFQPPTNP</sequence>